<accession>A0A834MM21</accession>
<evidence type="ECO:0000313" key="2">
    <source>
        <dbReference type="Proteomes" id="UP000625711"/>
    </source>
</evidence>
<keyword evidence="2" id="KW-1185">Reference proteome</keyword>
<sequence length="76" mass="8560">MAKRIAKPRSIGPKWMLYLLIWSYVNFKEVKSIEEVLHIKNTDELATADEIREAVAMTVTASLTAVDRLLSIEAGI</sequence>
<dbReference type="EMBL" id="JAACXV010000107">
    <property type="protein sequence ID" value="KAF7283469.1"/>
    <property type="molecule type" value="Genomic_DNA"/>
</dbReference>
<evidence type="ECO:0000313" key="1">
    <source>
        <dbReference type="EMBL" id="KAF7283469.1"/>
    </source>
</evidence>
<reference evidence="1" key="1">
    <citation type="submission" date="2020-08" db="EMBL/GenBank/DDBJ databases">
        <title>Genome sequencing and assembly of the red palm weevil Rhynchophorus ferrugineus.</title>
        <authorList>
            <person name="Dias G.B."/>
            <person name="Bergman C.M."/>
            <person name="Manee M."/>
        </authorList>
    </citation>
    <scope>NUCLEOTIDE SEQUENCE</scope>
    <source>
        <strain evidence="1">AA-2017</strain>
        <tissue evidence="1">Whole larva</tissue>
    </source>
</reference>
<name>A0A834MM21_RHYFE</name>
<dbReference type="AlphaFoldDB" id="A0A834MM21"/>
<comment type="caution">
    <text evidence="1">The sequence shown here is derived from an EMBL/GenBank/DDBJ whole genome shotgun (WGS) entry which is preliminary data.</text>
</comment>
<protein>
    <submittedName>
        <fullName evidence="1">Uncharacterized protein</fullName>
    </submittedName>
</protein>
<gene>
    <name evidence="1" type="ORF">GWI33_000552</name>
</gene>
<proteinExistence type="predicted"/>
<organism evidence="1 2">
    <name type="scientific">Rhynchophorus ferrugineus</name>
    <name type="common">Red palm weevil</name>
    <name type="synonym">Curculio ferrugineus</name>
    <dbReference type="NCBI Taxonomy" id="354439"/>
    <lineage>
        <taxon>Eukaryota</taxon>
        <taxon>Metazoa</taxon>
        <taxon>Ecdysozoa</taxon>
        <taxon>Arthropoda</taxon>
        <taxon>Hexapoda</taxon>
        <taxon>Insecta</taxon>
        <taxon>Pterygota</taxon>
        <taxon>Neoptera</taxon>
        <taxon>Endopterygota</taxon>
        <taxon>Coleoptera</taxon>
        <taxon>Polyphaga</taxon>
        <taxon>Cucujiformia</taxon>
        <taxon>Curculionidae</taxon>
        <taxon>Dryophthorinae</taxon>
        <taxon>Rhynchophorus</taxon>
    </lineage>
</organism>
<dbReference type="Proteomes" id="UP000625711">
    <property type="component" value="Unassembled WGS sequence"/>
</dbReference>